<feature type="domain" description="PLD phosphodiesterase" evidence="3">
    <location>
        <begin position="378"/>
        <end position="405"/>
    </location>
</feature>
<dbReference type="GO" id="GO:0030572">
    <property type="term" value="F:phosphatidyltransferase activity"/>
    <property type="evidence" value="ECO:0007669"/>
    <property type="project" value="UniProtKB-ARBA"/>
</dbReference>
<dbReference type="Pfam" id="PF13091">
    <property type="entry name" value="PLDc_2"/>
    <property type="match status" value="2"/>
</dbReference>
<dbReference type="OrthoDB" id="9762009at2"/>
<dbReference type="RefSeq" id="WP_099260370.1">
    <property type="nucleotide sequence ID" value="NZ_JBDUYK010000048.1"/>
</dbReference>
<feature type="domain" description="PLD phosphodiesterase" evidence="3">
    <location>
        <begin position="200"/>
        <end position="227"/>
    </location>
</feature>
<dbReference type="PANTHER" id="PTHR21248:SF22">
    <property type="entry name" value="PHOSPHOLIPASE D"/>
    <property type="match status" value="1"/>
</dbReference>
<evidence type="ECO:0000256" key="2">
    <source>
        <dbReference type="SAM" id="Phobius"/>
    </source>
</evidence>
<feature type="transmembrane region" description="Helical" evidence="2">
    <location>
        <begin position="6"/>
        <end position="24"/>
    </location>
</feature>
<dbReference type="Proteomes" id="UP000225740">
    <property type="component" value="Unassembled WGS sequence"/>
</dbReference>
<dbReference type="Gene3D" id="3.30.870.10">
    <property type="entry name" value="Endonuclease Chain A"/>
    <property type="match status" value="2"/>
</dbReference>
<keyword evidence="2" id="KW-0472">Membrane</keyword>
<keyword evidence="5" id="KW-1185">Reference proteome</keyword>
<dbReference type="PANTHER" id="PTHR21248">
    <property type="entry name" value="CARDIOLIPIN SYNTHASE"/>
    <property type="match status" value="1"/>
</dbReference>
<name>A0A2G1W9P5_9BACT</name>
<gene>
    <name evidence="4" type="ORF">CEE69_09055</name>
</gene>
<dbReference type="InterPro" id="IPR025202">
    <property type="entry name" value="PLD-like_dom"/>
</dbReference>
<sequence length="461" mass="52216">MIWIVAYISSVLGAFLTIVAMTVIRQEERHNVGRLGWLGLVLLSPPVGLALFLWLGGRKISAEHSERKLVDLPPAESGSDCSRTGLEQMLERRGLRSPTIGNKTKLLYETEDVYDAFIDLIDRAEHTLYLMTFIMDERNCTRQIVERLCERARDGLQVRLLCDGFGCFQMSDDQLDQIREAGGRAERFKPMSQLSRLAYLNFRNHRKLAVADGARAILGGANLVEEELHDSGEEEPWVDMSVLIEGPAAAQLQAVFCSDWNFTTEEELPPVDFERPNPPEQPEGTRMTVMPIGPDGPDEILEDYWNFMINRAEDRIWICTPYFVPTAQSMRCLESACRRGVDVRILVPEDSDLPPVDYARIDYMDDLQHLGGTLHRYQKGMVHAKIGIVDEMAVLVGSANFDVRSFFLNYELSVAIHDKSTIQQFSDWYESLLPDCELGLPKHTVWRSTLGLGARLFASEL</sequence>
<dbReference type="EMBL" id="NIZW01000006">
    <property type="protein sequence ID" value="PHQ35736.1"/>
    <property type="molecule type" value="Genomic_DNA"/>
</dbReference>
<accession>A0A2G1W9P5</accession>
<organism evidence="4 5">
    <name type="scientific">Rhodopirellula bahusiensis</name>
    <dbReference type="NCBI Taxonomy" id="2014065"/>
    <lineage>
        <taxon>Bacteria</taxon>
        <taxon>Pseudomonadati</taxon>
        <taxon>Planctomycetota</taxon>
        <taxon>Planctomycetia</taxon>
        <taxon>Pirellulales</taxon>
        <taxon>Pirellulaceae</taxon>
        <taxon>Rhodopirellula</taxon>
    </lineage>
</organism>
<feature type="region of interest" description="Disordered" evidence="1">
    <location>
        <begin position="269"/>
        <end position="290"/>
    </location>
</feature>
<dbReference type="SUPFAM" id="SSF56024">
    <property type="entry name" value="Phospholipase D/nuclease"/>
    <property type="match status" value="2"/>
</dbReference>
<evidence type="ECO:0000256" key="1">
    <source>
        <dbReference type="SAM" id="MobiDB-lite"/>
    </source>
</evidence>
<keyword evidence="2" id="KW-1133">Transmembrane helix</keyword>
<dbReference type="GO" id="GO:0032049">
    <property type="term" value="P:cardiolipin biosynthetic process"/>
    <property type="evidence" value="ECO:0007669"/>
    <property type="project" value="UniProtKB-ARBA"/>
</dbReference>
<dbReference type="AlphaFoldDB" id="A0A2G1W9P5"/>
<feature type="transmembrane region" description="Helical" evidence="2">
    <location>
        <begin position="36"/>
        <end position="57"/>
    </location>
</feature>
<proteinExistence type="predicted"/>
<evidence type="ECO:0000313" key="4">
    <source>
        <dbReference type="EMBL" id="PHQ35736.1"/>
    </source>
</evidence>
<evidence type="ECO:0000313" key="5">
    <source>
        <dbReference type="Proteomes" id="UP000225740"/>
    </source>
</evidence>
<protein>
    <submittedName>
        <fullName evidence="4">Cardiolipin synthase</fullName>
    </submittedName>
</protein>
<keyword evidence="2" id="KW-0812">Transmembrane</keyword>
<evidence type="ECO:0000259" key="3">
    <source>
        <dbReference type="PROSITE" id="PS50035"/>
    </source>
</evidence>
<dbReference type="InterPro" id="IPR001736">
    <property type="entry name" value="PLipase_D/transphosphatidylase"/>
</dbReference>
<reference evidence="4 5" key="1">
    <citation type="submission" date="2017-06" db="EMBL/GenBank/DDBJ databases">
        <title>Description of Rhodopirellula bahusiensis sp. nov.</title>
        <authorList>
            <person name="Kizina J."/>
            <person name="Harder J."/>
        </authorList>
    </citation>
    <scope>NUCLEOTIDE SEQUENCE [LARGE SCALE GENOMIC DNA]</scope>
    <source>
        <strain evidence="4 5">SWK21</strain>
    </source>
</reference>
<dbReference type="SMART" id="SM00155">
    <property type="entry name" value="PLDc"/>
    <property type="match status" value="2"/>
</dbReference>
<dbReference type="GeneID" id="90608323"/>
<comment type="caution">
    <text evidence="4">The sequence shown here is derived from an EMBL/GenBank/DDBJ whole genome shotgun (WGS) entry which is preliminary data.</text>
</comment>
<dbReference type="PROSITE" id="PS50035">
    <property type="entry name" value="PLD"/>
    <property type="match status" value="2"/>
</dbReference>